<dbReference type="PANTHER" id="PTHR10131:SF161">
    <property type="entry name" value="F26K24.24 PROTEIN"/>
    <property type="match status" value="1"/>
</dbReference>
<feature type="zinc finger region" description="TRAF-type" evidence="4">
    <location>
        <begin position="226"/>
        <end position="272"/>
    </location>
</feature>
<feature type="compositionally biased region" description="Polar residues" evidence="5">
    <location>
        <begin position="367"/>
        <end position="398"/>
    </location>
</feature>
<feature type="compositionally biased region" description="Basic and acidic residues" evidence="5">
    <location>
        <begin position="483"/>
        <end position="494"/>
    </location>
</feature>
<dbReference type="Gene3D" id="3.30.40.10">
    <property type="entry name" value="Zinc/RING finger domain, C3HC4 (zinc finger)"/>
    <property type="match status" value="1"/>
</dbReference>
<reference evidence="7 8" key="1">
    <citation type="submission" date="2024-01" db="EMBL/GenBank/DDBJ databases">
        <title>The complete chloroplast genome sequence of Lithospermum erythrorhizon: insights into the phylogenetic relationship among Boraginaceae species and the maternal lineages of purple gromwells.</title>
        <authorList>
            <person name="Okada T."/>
            <person name="Watanabe K."/>
        </authorList>
    </citation>
    <scope>NUCLEOTIDE SEQUENCE [LARGE SCALE GENOMIC DNA]</scope>
</reference>
<name>A0AAV3R0N0_LITER</name>
<feature type="compositionally biased region" description="Basic and acidic residues" evidence="5">
    <location>
        <begin position="598"/>
        <end position="614"/>
    </location>
</feature>
<comment type="caution">
    <text evidence="7">The sequence shown here is derived from an EMBL/GenBank/DDBJ whole genome shotgun (WGS) entry which is preliminary data.</text>
</comment>
<evidence type="ECO:0000256" key="2">
    <source>
        <dbReference type="ARBA" id="ARBA00022771"/>
    </source>
</evidence>
<evidence type="ECO:0000313" key="7">
    <source>
        <dbReference type="EMBL" id="GAA0169874.1"/>
    </source>
</evidence>
<evidence type="ECO:0000313" key="8">
    <source>
        <dbReference type="Proteomes" id="UP001454036"/>
    </source>
</evidence>
<feature type="region of interest" description="Disordered" evidence="5">
    <location>
        <begin position="472"/>
        <end position="508"/>
    </location>
</feature>
<keyword evidence="3 4" id="KW-0862">Zinc</keyword>
<protein>
    <submittedName>
        <fullName evidence="7">Scaffold/adaptor protein</fullName>
    </submittedName>
</protein>
<evidence type="ECO:0000259" key="6">
    <source>
        <dbReference type="PROSITE" id="PS50145"/>
    </source>
</evidence>
<keyword evidence="1 4" id="KW-0479">Metal-binding</keyword>
<dbReference type="PANTHER" id="PTHR10131">
    <property type="entry name" value="TNF RECEPTOR ASSOCIATED FACTOR"/>
    <property type="match status" value="1"/>
</dbReference>
<accession>A0AAV3R0N0</accession>
<feature type="compositionally biased region" description="Basic and acidic residues" evidence="5">
    <location>
        <begin position="400"/>
        <end position="410"/>
    </location>
</feature>
<evidence type="ECO:0000256" key="5">
    <source>
        <dbReference type="SAM" id="MobiDB-lite"/>
    </source>
</evidence>
<sequence>MDPPVCGTNRMDPPASGDEIKPEKLEEAKEAGPLFHCDLSDSEVVYKIAQALLPGLASACVDNTTGALLRSYASVAVNIRRDMVDYLVRRSENFVAESVVLEGGTDGDVSDNPFDVISNFIDDFAASKRNFLSKVSGWLLSDRREDRIDDFLQQMELNGFWLIGRRESVAHTLLKNVDIKNAFHCNMKFKESTELDEHRFHCNFRSIICTNEGCDARFSACHREQHESACSFEIIPCEQKCPESIIRREMDKHCITVCTMKLVNCPLYQFGCHATIPQCKIDEHLMVNLQPHILHVLRISHKGFSEDSLKKRLDEIEKISSLDNLASLWDARSLTNAVNNYERKLGPIEEIKVEVEPEPNVTDGQLRENQGMASSSSSEDNMELTQNNEKVLASTITNPEPKESREKKDLVGSPVSIREIINDPSLQEENPDKSPKGKQRHENSSPRKEENVVIESPIEIPKNVHNFMEEVEQSTSLSGNEMVESHTKMEKLSESSDESEEHAKLATKKYDEDDSLFKRHVLKDSLVNINEHELDQDAKFQKSATEALNPVDDFIEKPRLSTSSSDKSASPAKRDEMVFSLDNLASLRDSRSLTDDVKHYERKLGPTKEIKIEQEPNVMDGQSKKNEGKTSSSSSKDDFELPHEVLESTVTKPEPKESPVKKNLVSSPVSIKEIINEIVESPAKTEQLSESSDESEEHEKSPTKIYDHEDLPVKRIVLEGSPVNINKSTSTVQRDEMVKLIKELHTFIY</sequence>
<dbReference type="InterPro" id="IPR013083">
    <property type="entry name" value="Znf_RING/FYVE/PHD"/>
</dbReference>
<feature type="compositionally biased region" description="Low complexity" evidence="5">
    <location>
        <begin position="561"/>
        <end position="570"/>
    </location>
</feature>
<feature type="region of interest" description="Disordered" evidence="5">
    <location>
        <begin position="548"/>
        <end position="574"/>
    </location>
</feature>
<dbReference type="InterPro" id="IPR001293">
    <property type="entry name" value="Znf_TRAF"/>
</dbReference>
<dbReference type="SUPFAM" id="SSF49599">
    <property type="entry name" value="TRAF domain-like"/>
    <property type="match status" value="1"/>
</dbReference>
<evidence type="ECO:0000256" key="1">
    <source>
        <dbReference type="ARBA" id="ARBA00022723"/>
    </source>
</evidence>
<dbReference type="Pfam" id="PF02176">
    <property type="entry name" value="zf-TRAF"/>
    <property type="match status" value="1"/>
</dbReference>
<feature type="compositionally biased region" description="Basic and acidic residues" evidence="5">
    <location>
        <begin position="697"/>
        <end position="708"/>
    </location>
</feature>
<feature type="compositionally biased region" description="Basic and acidic residues" evidence="5">
    <location>
        <begin position="430"/>
        <end position="451"/>
    </location>
</feature>
<dbReference type="EMBL" id="BAABME010007005">
    <property type="protein sequence ID" value="GAA0169874.1"/>
    <property type="molecule type" value="Genomic_DNA"/>
</dbReference>
<keyword evidence="8" id="KW-1185">Reference proteome</keyword>
<feature type="compositionally biased region" description="Basic and acidic residues" evidence="5">
    <location>
        <begin position="635"/>
        <end position="646"/>
    </location>
</feature>
<feature type="region of interest" description="Disordered" evidence="5">
    <location>
        <begin position="354"/>
        <end position="457"/>
    </location>
</feature>
<evidence type="ECO:0000256" key="3">
    <source>
        <dbReference type="ARBA" id="ARBA00022833"/>
    </source>
</evidence>
<dbReference type="Proteomes" id="UP001454036">
    <property type="component" value="Unassembled WGS sequence"/>
</dbReference>
<organism evidence="7 8">
    <name type="scientific">Lithospermum erythrorhizon</name>
    <name type="common">Purple gromwell</name>
    <name type="synonym">Lithospermum officinale var. erythrorhizon</name>
    <dbReference type="NCBI Taxonomy" id="34254"/>
    <lineage>
        <taxon>Eukaryota</taxon>
        <taxon>Viridiplantae</taxon>
        <taxon>Streptophyta</taxon>
        <taxon>Embryophyta</taxon>
        <taxon>Tracheophyta</taxon>
        <taxon>Spermatophyta</taxon>
        <taxon>Magnoliopsida</taxon>
        <taxon>eudicotyledons</taxon>
        <taxon>Gunneridae</taxon>
        <taxon>Pentapetalae</taxon>
        <taxon>asterids</taxon>
        <taxon>lamiids</taxon>
        <taxon>Boraginales</taxon>
        <taxon>Boraginaceae</taxon>
        <taxon>Boraginoideae</taxon>
        <taxon>Lithospermeae</taxon>
        <taxon>Lithospermum</taxon>
    </lineage>
</organism>
<keyword evidence="2 4" id="KW-0863">Zinc-finger</keyword>
<proteinExistence type="predicted"/>
<feature type="region of interest" description="Disordered" evidence="5">
    <location>
        <begin position="598"/>
        <end position="708"/>
    </location>
</feature>
<dbReference type="PROSITE" id="PS50145">
    <property type="entry name" value="ZF_TRAF"/>
    <property type="match status" value="1"/>
</dbReference>
<feature type="domain" description="TRAF-type" evidence="6">
    <location>
        <begin position="226"/>
        <end position="272"/>
    </location>
</feature>
<dbReference type="GO" id="GO:0008270">
    <property type="term" value="F:zinc ion binding"/>
    <property type="evidence" value="ECO:0007669"/>
    <property type="project" value="UniProtKB-KW"/>
</dbReference>
<gene>
    <name evidence="7" type="ORF">LIER_24257</name>
</gene>
<evidence type="ECO:0000256" key="4">
    <source>
        <dbReference type="PROSITE-ProRule" id="PRU00207"/>
    </source>
</evidence>
<dbReference type="AlphaFoldDB" id="A0AAV3R0N0"/>